<keyword evidence="2" id="KW-0964">Secreted</keyword>
<evidence type="ECO:0000259" key="4">
    <source>
        <dbReference type="PROSITE" id="PS50189"/>
    </source>
</evidence>
<sequence>YRTRLVATKLSNDFDEYVMTIEQIIKSGSDEVQVGQERTFISHIKCRQSLKLQNKKQYLLWGLSSDLWGEKPNTSYIIGKDTWVELWPEAEECQDEENQKQCENLGAFTETMVVFGCPN</sequence>
<keyword evidence="5" id="KW-1185">Reference proteome</keyword>
<dbReference type="GeneID" id="102000047"/>
<keyword evidence="3" id="KW-1015">Disulfide bond</keyword>
<comment type="subcellular location">
    <subcellularLocation>
        <location evidence="1">Secreted</location>
    </subcellularLocation>
</comment>
<evidence type="ECO:0000313" key="6">
    <source>
        <dbReference type="RefSeq" id="XP_005372310.2"/>
    </source>
</evidence>
<evidence type="ECO:0000256" key="2">
    <source>
        <dbReference type="ARBA" id="ARBA00022525"/>
    </source>
</evidence>
<organism evidence="5 6">
    <name type="scientific">Microtus ochrogaster</name>
    <name type="common">Prairie vole</name>
    <dbReference type="NCBI Taxonomy" id="79684"/>
    <lineage>
        <taxon>Eukaryota</taxon>
        <taxon>Metazoa</taxon>
        <taxon>Chordata</taxon>
        <taxon>Craniata</taxon>
        <taxon>Vertebrata</taxon>
        <taxon>Euteleostomi</taxon>
        <taxon>Mammalia</taxon>
        <taxon>Eutheria</taxon>
        <taxon>Euarchontoglires</taxon>
        <taxon>Glires</taxon>
        <taxon>Rodentia</taxon>
        <taxon>Myomorpha</taxon>
        <taxon>Muroidea</taxon>
        <taxon>Cricetidae</taxon>
        <taxon>Arvicolinae</taxon>
        <taxon>Microtus</taxon>
    </lineage>
</organism>
<feature type="non-terminal residue" evidence="6">
    <location>
        <position position="1"/>
    </location>
</feature>
<dbReference type="PROSITE" id="PS50189">
    <property type="entry name" value="NTR"/>
    <property type="match status" value="1"/>
</dbReference>
<evidence type="ECO:0000313" key="5">
    <source>
        <dbReference type="Proteomes" id="UP000694915"/>
    </source>
</evidence>
<dbReference type="SMART" id="SM00643">
    <property type="entry name" value="C345C"/>
    <property type="match status" value="1"/>
</dbReference>
<feature type="domain" description="NTR" evidence="4">
    <location>
        <begin position="1"/>
        <end position="117"/>
    </location>
</feature>
<dbReference type="Gene3D" id="2.40.50.120">
    <property type="match status" value="1"/>
</dbReference>
<dbReference type="RefSeq" id="XP_005372310.2">
    <property type="nucleotide sequence ID" value="XM_005372253.1"/>
</dbReference>
<dbReference type="Proteomes" id="UP000694915">
    <property type="component" value="Unplaced"/>
</dbReference>
<dbReference type="InterPro" id="IPR008993">
    <property type="entry name" value="TIMP-like_OB-fold"/>
</dbReference>
<accession>A0ABM0LT42</accession>
<dbReference type="SUPFAM" id="SSF50242">
    <property type="entry name" value="TIMP-like"/>
    <property type="match status" value="1"/>
</dbReference>
<name>A0ABM0LT42_MICOH</name>
<evidence type="ECO:0000256" key="1">
    <source>
        <dbReference type="ARBA" id="ARBA00004613"/>
    </source>
</evidence>
<reference evidence="6" key="1">
    <citation type="submission" date="2025-08" db="UniProtKB">
        <authorList>
            <consortium name="RefSeq"/>
        </authorList>
    </citation>
    <scope>IDENTIFICATION</scope>
</reference>
<proteinExistence type="predicted"/>
<dbReference type="InterPro" id="IPR001134">
    <property type="entry name" value="Netrin_domain"/>
</dbReference>
<evidence type="ECO:0000256" key="3">
    <source>
        <dbReference type="ARBA" id="ARBA00023157"/>
    </source>
</evidence>
<dbReference type="InterPro" id="IPR018933">
    <property type="entry name" value="Netrin_module_non-TIMP"/>
</dbReference>
<protein>
    <submittedName>
        <fullName evidence="6">Complement C3-like</fullName>
    </submittedName>
</protein>
<gene>
    <name evidence="6" type="primary">LOC102000047</name>
</gene>
<dbReference type="Pfam" id="PF01759">
    <property type="entry name" value="NTR"/>
    <property type="match status" value="1"/>
</dbReference>